<protein>
    <submittedName>
        <fullName evidence="14">Uncharacterized protein</fullName>
    </submittedName>
</protein>
<dbReference type="PRINTS" id="PR00019">
    <property type="entry name" value="LEURICHRPT"/>
</dbReference>
<proteinExistence type="inferred from homology"/>
<dbReference type="AlphaFoldDB" id="A0AAN7ESY2"/>
<keyword evidence="4" id="KW-0433">Leucine-rich repeat</keyword>
<comment type="caution">
    <text evidence="14">The sequence shown here is derived from an EMBL/GenBank/DDBJ whole genome shotgun (WGS) entry which is preliminary data.</text>
</comment>
<evidence type="ECO:0000256" key="12">
    <source>
        <dbReference type="SAM" id="Phobius"/>
    </source>
</evidence>
<accession>A0AAN7ESY2</accession>
<evidence type="ECO:0000256" key="4">
    <source>
        <dbReference type="ARBA" id="ARBA00022614"/>
    </source>
</evidence>
<dbReference type="PANTHER" id="PTHR48052">
    <property type="entry name" value="UNNAMED PRODUCT"/>
    <property type="match status" value="1"/>
</dbReference>
<evidence type="ECO:0000313" key="15">
    <source>
        <dbReference type="Proteomes" id="UP001324115"/>
    </source>
</evidence>
<evidence type="ECO:0000256" key="13">
    <source>
        <dbReference type="SAM" id="SignalP"/>
    </source>
</evidence>
<keyword evidence="11" id="KW-0325">Glycoprotein</keyword>
<dbReference type="Proteomes" id="UP001324115">
    <property type="component" value="Unassembled WGS sequence"/>
</dbReference>
<keyword evidence="6 13" id="KW-0732">Signal</keyword>
<evidence type="ECO:0000256" key="2">
    <source>
        <dbReference type="ARBA" id="ARBA00009592"/>
    </source>
</evidence>
<dbReference type="InterPro" id="IPR003591">
    <property type="entry name" value="Leu-rich_rpt_typical-subtyp"/>
</dbReference>
<dbReference type="InterPro" id="IPR032675">
    <property type="entry name" value="LRR_dom_sf"/>
</dbReference>
<feature type="signal peptide" evidence="13">
    <location>
        <begin position="1"/>
        <end position="22"/>
    </location>
</feature>
<dbReference type="PANTHER" id="PTHR48052:SF8">
    <property type="entry name" value="LRR RECEPTOR-LIKE SERINE_THREONINE-PROTEIN KINASE FLS2"/>
    <property type="match status" value="1"/>
</dbReference>
<dbReference type="InterPro" id="IPR001611">
    <property type="entry name" value="Leu-rich_rpt"/>
</dbReference>
<keyword evidence="15" id="KW-1185">Reference proteome</keyword>
<evidence type="ECO:0000256" key="9">
    <source>
        <dbReference type="ARBA" id="ARBA00023136"/>
    </source>
</evidence>
<reference evidence="14 15" key="1">
    <citation type="journal article" date="2023" name="G3 (Bethesda)">
        <title>A haplotype-resolved chromosome-scale genome for Quercus rubra L. provides insights into the genetics of adaptive traits for red oak species.</title>
        <authorList>
            <person name="Kapoor B."/>
            <person name="Jenkins J."/>
            <person name="Schmutz J."/>
            <person name="Zhebentyayeva T."/>
            <person name="Kuelheim C."/>
            <person name="Coggeshall M."/>
            <person name="Heim C."/>
            <person name="Lasky J.R."/>
            <person name="Leites L."/>
            <person name="Islam-Faridi N."/>
            <person name="Romero-Severson J."/>
            <person name="DeLeo V.L."/>
            <person name="Lucas S.M."/>
            <person name="Lazic D."/>
            <person name="Gailing O."/>
            <person name="Carlson J."/>
            <person name="Staton M."/>
        </authorList>
    </citation>
    <scope>NUCLEOTIDE SEQUENCE [LARGE SCALE GENOMIC DNA]</scope>
    <source>
        <strain evidence="14">Pseudo-F2</strain>
    </source>
</reference>
<keyword evidence="7" id="KW-0677">Repeat</keyword>
<dbReference type="GO" id="GO:0005886">
    <property type="term" value="C:plasma membrane"/>
    <property type="evidence" value="ECO:0007669"/>
    <property type="project" value="UniProtKB-SubCell"/>
</dbReference>
<dbReference type="SMART" id="SM00369">
    <property type="entry name" value="LRR_TYP"/>
    <property type="match status" value="5"/>
</dbReference>
<evidence type="ECO:0000256" key="1">
    <source>
        <dbReference type="ARBA" id="ARBA00004251"/>
    </source>
</evidence>
<keyword evidence="8 12" id="KW-1133">Transmembrane helix</keyword>
<evidence type="ECO:0000256" key="8">
    <source>
        <dbReference type="ARBA" id="ARBA00022989"/>
    </source>
</evidence>
<keyword evidence="3" id="KW-1003">Cell membrane</keyword>
<comment type="similarity">
    <text evidence="2">Belongs to the RLP family.</text>
</comment>
<comment type="subcellular location">
    <subcellularLocation>
        <location evidence="1">Cell membrane</location>
        <topology evidence="1">Single-pass type I membrane protein</topology>
    </subcellularLocation>
</comment>
<evidence type="ECO:0000256" key="11">
    <source>
        <dbReference type="ARBA" id="ARBA00023180"/>
    </source>
</evidence>
<keyword evidence="9 12" id="KW-0472">Membrane</keyword>
<feature type="chain" id="PRO_5042939864" evidence="13">
    <location>
        <begin position="23"/>
        <end position="682"/>
    </location>
</feature>
<evidence type="ECO:0000256" key="10">
    <source>
        <dbReference type="ARBA" id="ARBA00023170"/>
    </source>
</evidence>
<keyword evidence="5 12" id="KW-0812">Transmembrane</keyword>
<dbReference type="Gene3D" id="3.80.10.10">
    <property type="entry name" value="Ribonuclease Inhibitor"/>
    <property type="match status" value="6"/>
</dbReference>
<feature type="transmembrane region" description="Helical" evidence="12">
    <location>
        <begin position="646"/>
        <end position="674"/>
    </location>
</feature>
<dbReference type="Pfam" id="PF13855">
    <property type="entry name" value="LRR_8"/>
    <property type="match status" value="1"/>
</dbReference>
<sequence>MAKLILVLALALVIFFTPSCLCYPEDQKQALLQFKASLLKATGFSSSESHSRLESSLVIGIGLSGIVVFHDSMEYSMVPSTILTPLFRIRSLKQLGMFVSSIQGELSGNGFATLSELCYLDLRQNEFNGSIPSQLFQLRYLQYLDLSGNSFHGILSRGVSYLQNLRLFSEQYNLLTGNIPHEIGNMTKLVQLLLRNNNFLGEIPSSIMNLKELRTLDLGYNLLSMEIPTHIGNLSRLTTLDLSNNKLTGRISSPIENLFLFILLETLELENNLLTGEIPSWLFNINGLEDLFLEGNNLIWNNNAKIQKIPYWISMHKTLKFLDLSENQLEGMFPQWLADMEVGVLILSNNSLMGLEILMLGRNKLSGKVPESISKIVFLRLLDLSSNRFYGNTLPYFRSLVLNVIDFSSNEFAGELPTIFPPSTKFLAFGENKFSSSLPINLINMCNLIHLDIHDNKITGSIPYCISNLSRLQILDFSNNHLVDEILATFGNLVGMIETPHTFLQFLDIYNYSIKLNDLIINWKSQQGLSNHNLDLYFLLDLSMNQLSGEIPDTLVTLKLLTLLNISHNTLYGKIPASLGDLKSLESLDFNNNLTGKIHVGGQMDTMNNQNFYVNNNGLCGMQIWVSCQGDWSPAKPIEIESRETWFSWEGIVIGSLVGLFVTVGSMCLIGYIVPVLPPNCC</sequence>
<evidence type="ECO:0000313" key="14">
    <source>
        <dbReference type="EMBL" id="KAK4578769.1"/>
    </source>
</evidence>
<dbReference type="SUPFAM" id="SSF52058">
    <property type="entry name" value="L domain-like"/>
    <property type="match status" value="2"/>
</dbReference>
<gene>
    <name evidence="14" type="ORF">RGQ29_028738</name>
</gene>
<evidence type="ECO:0000256" key="6">
    <source>
        <dbReference type="ARBA" id="ARBA00022729"/>
    </source>
</evidence>
<dbReference type="Pfam" id="PF00560">
    <property type="entry name" value="LRR_1"/>
    <property type="match status" value="6"/>
</dbReference>
<keyword evidence="10" id="KW-0675">Receptor</keyword>
<evidence type="ECO:0000256" key="7">
    <source>
        <dbReference type="ARBA" id="ARBA00022737"/>
    </source>
</evidence>
<dbReference type="FunFam" id="3.80.10.10:FF:000383">
    <property type="entry name" value="Leucine-rich repeat receptor protein kinase EMS1"/>
    <property type="match status" value="2"/>
</dbReference>
<name>A0AAN7ESY2_QUERU</name>
<organism evidence="14 15">
    <name type="scientific">Quercus rubra</name>
    <name type="common">Northern red oak</name>
    <name type="synonym">Quercus borealis</name>
    <dbReference type="NCBI Taxonomy" id="3512"/>
    <lineage>
        <taxon>Eukaryota</taxon>
        <taxon>Viridiplantae</taxon>
        <taxon>Streptophyta</taxon>
        <taxon>Embryophyta</taxon>
        <taxon>Tracheophyta</taxon>
        <taxon>Spermatophyta</taxon>
        <taxon>Magnoliopsida</taxon>
        <taxon>eudicotyledons</taxon>
        <taxon>Gunneridae</taxon>
        <taxon>Pentapetalae</taxon>
        <taxon>rosids</taxon>
        <taxon>fabids</taxon>
        <taxon>Fagales</taxon>
        <taxon>Fagaceae</taxon>
        <taxon>Quercus</taxon>
    </lineage>
</organism>
<evidence type="ECO:0000256" key="5">
    <source>
        <dbReference type="ARBA" id="ARBA00022692"/>
    </source>
</evidence>
<evidence type="ECO:0000256" key="3">
    <source>
        <dbReference type="ARBA" id="ARBA00022475"/>
    </source>
</evidence>
<dbReference type="EMBL" id="JAXUIC010000008">
    <property type="protein sequence ID" value="KAK4578769.1"/>
    <property type="molecule type" value="Genomic_DNA"/>
</dbReference>